<dbReference type="RefSeq" id="WP_135527100.1">
    <property type="nucleotide sequence ID" value="NZ_SRLH01000007.1"/>
</dbReference>
<dbReference type="EMBL" id="SRLH01000007">
    <property type="protein sequence ID" value="TGD57046.1"/>
    <property type="molecule type" value="Genomic_DNA"/>
</dbReference>
<accession>A0A4Z0L7A6</accession>
<evidence type="ECO:0000256" key="2">
    <source>
        <dbReference type="SAM" id="SignalP"/>
    </source>
</evidence>
<proteinExistence type="predicted"/>
<keyword evidence="4" id="KW-1185">Reference proteome</keyword>
<reference evidence="3 4" key="1">
    <citation type="submission" date="2019-04" db="EMBL/GenBank/DDBJ databases">
        <title>Flavobacterium sp. strain DS2-A Genome sequencing and assembly.</title>
        <authorList>
            <person name="Kim I."/>
        </authorList>
    </citation>
    <scope>NUCLEOTIDE SEQUENCE [LARGE SCALE GENOMIC DNA]</scope>
    <source>
        <strain evidence="3 4">DS2-A</strain>
    </source>
</reference>
<evidence type="ECO:0000313" key="4">
    <source>
        <dbReference type="Proteomes" id="UP000297407"/>
    </source>
</evidence>
<evidence type="ECO:0000313" key="3">
    <source>
        <dbReference type="EMBL" id="TGD57046.1"/>
    </source>
</evidence>
<feature type="chain" id="PRO_5021218839" description="Lipoprotein" evidence="2">
    <location>
        <begin position="25"/>
        <end position="122"/>
    </location>
</feature>
<gene>
    <name evidence="3" type="ORF">E4635_12820</name>
</gene>
<protein>
    <recommendedName>
        <fullName evidence="5">Lipoprotein</fullName>
    </recommendedName>
</protein>
<dbReference type="Proteomes" id="UP000297407">
    <property type="component" value="Unassembled WGS sequence"/>
</dbReference>
<keyword evidence="2" id="KW-0732">Signal</keyword>
<name>A0A4Z0L7A6_9FLAO</name>
<organism evidence="3 4">
    <name type="scientific">Flavobacterium humi</name>
    <dbReference type="NCBI Taxonomy" id="2562683"/>
    <lineage>
        <taxon>Bacteria</taxon>
        <taxon>Pseudomonadati</taxon>
        <taxon>Bacteroidota</taxon>
        <taxon>Flavobacteriia</taxon>
        <taxon>Flavobacteriales</taxon>
        <taxon>Flavobacteriaceae</taxon>
        <taxon>Flavobacterium</taxon>
    </lineage>
</organism>
<dbReference type="PROSITE" id="PS51257">
    <property type="entry name" value="PROKAR_LIPOPROTEIN"/>
    <property type="match status" value="1"/>
</dbReference>
<evidence type="ECO:0000256" key="1">
    <source>
        <dbReference type="SAM" id="MobiDB-lite"/>
    </source>
</evidence>
<feature type="signal peptide" evidence="2">
    <location>
        <begin position="1"/>
        <end position="24"/>
    </location>
</feature>
<feature type="region of interest" description="Disordered" evidence="1">
    <location>
        <begin position="40"/>
        <end position="66"/>
    </location>
</feature>
<dbReference type="AlphaFoldDB" id="A0A4Z0L7A6"/>
<evidence type="ECO:0008006" key="5">
    <source>
        <dbReference type="Google" id="ProtNLM"/>
    </source>
</evidence>
<dbReference type="OrthoDB" id="1256275at2"/>
<comment type="caution">
    <text evidence="3">The sequence shown here is derived from an EMBL/GenBank/DDBJ whole genome shotgun (WGS) entry which is preliminary data.</text>
</comment>
<sequence length="122" mass="13532">MKKFHTLVLLLLLAVFLLPGVSYACGAKIEKSCCKKEQKATPQKKDCCKKSKESGQGQKGCEGKCGQSNCTTSTMQYSVLSFNDIEIKGNFFGFVTEKKVFYHHEATLSSGFHSLWLLPKIA</sequence>
<feature type="compositionally biased region" description="Basic and acidic residues" evidence="1">
    <location>
        <begin position="40"/>
        <end position="53"/>
    </location>
</feature>